<keyword evidence="2" id="KW-1185">Reference proteome</keyword>
<protein>
    <submittedName>
        <fullName evidence="1">Uncharacterized protein</fullName>
    </submittedName>
</protein>
<dbReference type="RefSeq" id="YP_009148379.1">
    <property type="nucleotide sequence ID" value="NC_027348.2"/>
</dbReference>
<evidence type="ECO:0000313" key="2">
    <source>
        <dbReference type="Proteomes" id="UP000030040"/>
    </source>
</evidence>
<dbReference type="KEGG" id="vg:24638701"/>
<dbReference type="GeneID" id="24638701"/>
<sequence>MDHFMVKQFGGIRMLVIYDRDLNPWDFYWSHYRLMKELPRAATV</sequence>
<name>A0A097PAL1_9CAUD</name>
<evidence type="ECO:0000313" key="1">
    <source>
        <dbReference type="EMBL" id="AIU44270.1"/>
    </source>
</evidence>
<dbReference type="Proteomes" id="UP000030040">
    <property type="component" value="Segment"/>
</dbReference>
<accession>A0A097PAL1</accession>
<organism evidence="1 2">
    <name type="scientific">Delftia phage RG-2014</name>
    <dbReference type="NCBI Taxonomy" id="1563661"/>
    <lineage>
        <taxon>Viruses</taxon>
        <taxon>Duplodnaviria</taxon>
        <taxon>Heunggongvirae</taxon>
        <taxon>Uroviricota</taxon>
        <taxon>Caudoviricetes</taxon>
        <taxon>Schitoviridae</taxon>
        <taxon>Dendoorenvirus</taxon>
        <taxon>Dendoorenvirus RG2014</taxon>
    </lineage>
</organism>
<proteinExistence type="predicted"/>
<gene>
    <name evidence="1" type="ORF">RG2014_016</name>
</gene>
<reference evidence="2" key="1">
    <citation type="submission" date="2014-10" db="EMBL/GenBank/DDBJ databases">
        <title>Draft genome sequence of lytic bacteriophage specific to a multidrug resistant bacterium Delftia tsuruhatensis ARB-1.</title>
        <authorList>
            <person name="Bhattacharjee A.S."/>
            <person name="Motlagh A.M."/>
            <person name="Goel R."/>
        </authorList>
    </citation>
    <scope>NUCLEOTIDE SEQUENCE [LARGE SCALE GENOMIC DNA]</scope>
</reference>
<dbReference type="EMBL" id="KM879221">
    <property type="protein sequence ID" value="AIU44270.1"/>
    <property type="molecule type" value="Genomic_DNA"/>
</dbReference>